<sequence>MTPTPTVDLPTPTPILPVSCNCYDMDYTGNLSPGEVVTFIAKAKVADAEHNNTEVDNVVFHVERNGVEIARSGNVSTSKPPTREGSDDIYTASWIYRIPFEGFNSVNYKVYIDINCQVKVAQLSNFRTVVLGVSDEKPSLWESIVSYVNKLIGRSSAPKPTVVPTVVMKEDFMQPLSLPGVTTTAPTASPRTLQLATFNNSDVEVSKLCREITFTIRFVWQ</sequence>
<name>A0A1J4TVL6_9BACT</name>
<evidence type="ECO:0000313" key="1">
    <source>
        <dbReference type="EMBL" id="OIO14486.1"/>
    </source>
</evidence>
<proteinExistence type="predicted"/>
<reference evidence="1 2" key="1">
    <citation type="journal article" date="2016" name="Environ. Microbiol.">
        <title>Genomic resolution of a cold subsurface aquifer community provides metabolic insights for novel microbes adapted to high CO concentrations.</title>
        <authorList>
            <person name="Probst A.J."/>
            <person name="Castelle C.J."/>
            <person name="Singh A."/>
            <person name="Brown C.T."/>
            <person name="Anantharaman K."/>
            <person name="Sharon I."/>
            <person name="Hug L.A."/>
            <person name="Burstein D."/>
            <person name="Emerson J.B."/>
            <person name="Thomas B.C."/>
            <person name="Banfield J.F."/>
        </authorList>
    </citation>
    <scope>NUCLEOTIDE SEQUENCE [LARGE SCALE GENOMIC DNA]</scope>
    <source>
        <strain evidence="1">CG1_02_37_22</strain>
    </source>
</reference>
<organism evidence="1 2">
    <name type="scientific">Candidatus Gottesmanbacteria bacterium CG1_02_37_22</name>
    <dbReference type="NCBI Taxonomy" id="1805209"/>
    <lineage>
        <taxon>Bacteria</taxon>
        <taxon>Candidatus Gottesmaniibacteriota</taxon>
    </lineage>
</organism>
<dbReference type="AlphaFoldDB" id="A0A1J4TVL6"/>
<dbReference type="EMBL" id="MNUY01000033">
    <property type="protein sequence ID" value="OIO14486.1"/>
    <property type="molecule type" value="Genomic_DNA"/>
</dbReference>
<gene>
    <name evidence="1" type="ORF">AUJ73_02145</name>
</gene>
<comment type="caution">
    <text evidence="1">The sequence shown here is derived from an EMBL/GenBank/DDBJ whole genome shotgun (WGS) entry which is preliminary data.</text>
</comment>
<protein>
    <submittedName>
        <fullName evidence="1">Uncharacterized protein</fullName>
    </submittedName>
</protein>
<dbReference type="Proteomes" id="UP000183120">
    <property type="component" value="Unassembled WGS sequence"/>
</dbReference>
<accession>A0A1J4TVL6</accession>
<evidence type="ECO:0000313" key="2">
    <source>
        <dbReference type="Proteomes" id="UP000183120"/>
    </source>
</evidence>